<accession>A0A4R4Y2P8</accession>
<evidence type="ECO:0000256" key="2">
    <source>
        <dbReference type="ARBA" id="ARBA00023125"/>
    </source>
</evidence>
<dbReference type="CDD" id="cd00397">
    <property type="entry name" value="DNA_BRE_C"/>
    <property type="match status" value="1"/>
</dbReference>
<keyword evidence="3" id="KW-0233">DNA recombination</keyword>
<evidence type="ECO:0000256" key="3">
    <source>
        <dbReference type="ARBA" id="ARBA00023172"/>
    </source>
</evidence>
<dbReference type="GO" id="GO:0006310">
    <property type="term" value="P:DNA recombination"/>
    <property type="evidence" value="ECO:0007669"/>
    <property type="project" value="UniProtKB-KW"/>
</dbReference>
<keyword evidence="2" id="KW-0238">DNA-binding</keyword>
<dbReference type="AlphaFoldDB" id="A0A4R4Y2P8"/>
<dbReference type="SUPFAM" id="SSF56349">
    <property type="entry name" value="DNA breaking-rejoining enzymes"/>
    <property type="match status" value="1"/>
</dbReference>
<evidence type="ECO:0000313" key="5">
    <source>
        <dbReference type="EMBL" id="TDD37744.1"/>
    </source>
</evidence>
<dbReference type="PROSITE" id="PS51898">
    <property type="entry name" value="TYR_RECOMBINASE"/>
    <property type="match status" value="1"/>
</dbReference>
<dbReference type="InterPro" id="IPR050090">
    <property type="entry name" value="Tyrosine_recombinase_XerCD"/>
</dbReference>
<keyword evidence="6" id="KW-1185">Reference proteome</keyword>
<evidence type="ECO:0000313" key="6">
    <source>
        <dbReference type="Proteomes" id="UP000294947"/>
    </source>
</evidence>
<evidence type="ECO:0000256" key="1">
    <source>
        <dbReference type="ARBA" id="ARBA00008857"/>
    </source>
</evidence>
<feature type="domain" description="Tyr recombinase" evidence="4">
    <location>
        <begin position="109"/>
        <end position="305"/>
    </location>
</feature>
<gene>
    <name evidence="5" type="ORF">E1288_40000</name>
</gene>
<protein>
    <submittedName>
        <fullName evidence="5">Site-specific integrase</fullName>
    </submittedName>
</protein>
<comment type="caution">
    <text evidence="5">The sequence shown here is derived from an EMBL/GenBank/DDBJ whole genome shotgun (WGS) entry which is preliminary data.</text>
</comment>
<dbReference type="OrthoDB" id="8421690at2"/>
<dbReference type="InterPro" id="IPR011010">
    <property type="entry name" value="DNA_brk_join_enz"/>
</dbReference>
<dbReference type="PANTHER" id="PTHR30349">
    <property type="entry name" value="PHAGE INTEGRASE-RELATED"/>
    <property type="match status" value="1"/>
</dbReference>
<dbReference type="InterPro" id="IPR013762">
    <property type="entry name" value="Integrase-like_cat_sf"/>
</dbReference>
<dbReference type="GO" id="GO:0015074">
    <property type="term" value="P:DNA integration"/>
    <property type="evidence" value="ECO:0007669"/>
    <property type="project" value="InterPro"/>
</dbReference>
<dbReference type="EMBL" id="SMKW01000093">
    <property type="protein sequence ID" value="TDD37744.1"/>
    <property type="molecule type" value="Genomic_DNA"/>
</dbReference>
<dbReference type="InterPro" id="IPR002104">
    <property type="entry name" value="Integrase_catalytic"/>
</dbReference>
<dbReference type="Gene3D" id="1.10.443.10">
    <property type="entry name" value="Intergrase catalytic core"/>
    <property type="match status" value="1"/>
</dbReference>
<proteinExistence type="inferred from homology"/>
<organism evidence="5 6">
    <name type="scientific">Saccharopolyspora elongata</name>
    <dbReference type="NCBI Taxonomy" id="2530387"/>
    <lineage>
        <taxon>Bacteria</taxon>
        <taxon>Bacillati</taxon>
        <taxon>Actinomycetota</taxon>
        <taxon>Actinomycetes</taxon>
        <taxon>Pseudonocardiales</taxon>
        <taxon>Pseudonocardiaceae</taxon>
        <taxon>Saccharopolyspora</taxon>
    </lineage>
</organism>
<dbReference type="GO" id="GO:0003677">
    <property type="term" value="F:DNA binding"/>
    <property type="evidence" value="ECO:0007669"/>
    <property type="project" value="UniProtKB-KW"/>
</dbReference>
<comment type="similarity">
    <text evidence="1">Belongs to the 'phage' integrase family.</text>
</comment>
<dbReference type="Proteomes" id="UP000294947">
    <property type="component" value="Unassembled WGS sequence"/>
</dbReference>
<name>A0A4R4Y2P8_9PSEU</name>
<evidence type="ECO:0000259" key="4">
    <source>
        <dbReference type="PROSITE" id="PS51898"/>
    </source>
</evidence>
<dbReference type="Pfam" id="PF00589">
    <property type="entry name" value="Phage_integrase"/>
    <property type="match status" value="1"/>
</dbReference>
<reference evidence="5 6" key="1">
    <citation type="submission" date="2019-03" db="EMBL/GenBank/DDBJ databases">
        <title>Draft genome sequences of novel Actinobacteria.</title>
        <authorList>
            <person name="Sahin N."/>
            <person name="Ay H."/>
            <person name="Saygin H."/>
        </authorList>
    </citation>
    <scope>NUCLEOTIDE SEQUENCE [LARGE SCALE GENOMIC DNA]</scope>
    <source>
        <strain evidence="5 6">7K502</strain>
    </source>
</reference>
<sequence>MRTKRWARWRLTSGLSVGTAFGDVQALTKFSEFLAAVAPDIDGLASIDRPLLERYLAWLTDQPAGTSSNEARVGGLHLFFQAIRQHGWDDSLPTTAVFFTGDFPRRRQRVTRYLAEYVMAQVEQPANLDRWPYPEGRLITLILIRGGLRVSSAANLDFDCLLHDGQNAPYLRYYNTKMEREAAVPIDEELEAAIRAQQRRVLDRWPDGNPHLFPRARMNVDGSKPLSPDTYRAWMQRWLATCDVRDEHGQPVHLTPHQWRHIFATRLINRDVPQEVIRVLLDHESNEMTSHYAKITDKTIRRHWEQATKVNIKGERVTLDPDGPLTRAQWAKTRYGMATQTLSNGYCGLPVQRSCPHANACLTCPVFLTGPEFLPELREQRHRTLTLIDVSKAKGQTRIVEMNQQVLGNLDRMIGEAEKDEQEADADAG</sequence>
<dbReference type="PANTHER" id="PTHR30349:SF41">
    <property type="entry name" value="INTEGRASE_RECOMBINASE PROTEIN MJ0367-RELATED"/>
    <property type="match status" value="1"/>
</dbReference>